<feature type="domain" description="SpaA-like prealbumin fold" evidence="4">
    <location>
        <begin position="958"/>
        <end position="1006"/>
    </location>
</feature>
<proteinExistence type="predicted"/>
<evidence type="ECO:0000259" key="5">
    <source>
        <dbReference type="Pfam" id="PF20674"/>
    </source>
</evidence>
<dbReference type="SUPFAM" id="SSF101898">
    <property type="entry name" value="NHL repeat"/>
    <property type="match status" value="1"/>
</dbReference>
<dbReference type="AlphaFoldDB" id="A0A1R4K996"/>
<evidence type="ECO:0000313" key="7">
    <source>
        <dbReference type="Proteomes" id="UP000196320"/>
    </source>
</evidence>
<evidence type="ECO:0000313" key="6">
    <source>
        <dbReference type="EMBL" id="SJN40754.1"/>
    </source>
</evidence>
<dbReference type="GO" id="GO:0005975">
    <property type="term" value="P:carbohydrate metabolic process"/>
    <property type="evidence" value="ECO:0007669"/>
    <property type="project" value="UniProtKB-ARBA"/>
</dbReference>
<evidence type="ECO:0000256" key="2">
    <source>
        <dbReference type="SAM" id="Phobius"/>
    </source>
</evidence>
<dbReference type="EMBL" id="FUKO01000026">
    <property type="protein sequence ID" value="SJN40754.1"/>
    <property type="molecule type" value="Genomic_DNA"/>
</dbReference>
<keyword evidence="7" id="KW-1185">Reference proteome</keyword>
<feature type="compositionally biased region" description="Pro residues" evidence="1">
    <location>
        <begin position="66"/>
        <end position="96"/>
    </location>
</feature>
<feature type="compositionally biased region" description="Low complexity" evidence="1">
    <location>
        <begin position="97"/>
        <end position="106"/>
    </location>
</feature>
<feature type="domain" description="SpaA-like prealbumin fold" evidence="4">
    <location>
        <begin position="1023"/>
        <end position="1114"/>
    </location>
</feature>
<feature type="transmembrane region" description="Helical" evidence="2">
    <location>
        <begin position="1144"/>
        <end position="1162"/>
    </location>
</feature>
<feature type="domain" description="SpaA-like prealbumin fold" evidence="5">
    <location>
        <begin position="670"/>
        <end position="782"/>
    </location>
</feature>
<organism evidence="6 7">
    <name type="scientific">Microbacterium esteraromaticum</name>
    <dbReference type="NCBI Taxonomy" id="57043"/>
    <lineage>
        <taxon>Bacteria</taxon>
        <taxon>Bacillati</taxon>
        <taxon>Actinomycetota</taxon>
        <taxon>Actinomycetes</taxon>
        <taxon>Micrococcales</taxon>
        <taxon>Microbacteriaceae</taxon>
        <taxon>Microbacterium</taxon>
    </lineage>
</organism>
<name>A0A1R4K996_9MICO</name>
<dbReference type="Gene3D" id="2.60.40.10">
    <property type="entry name" value="Immunoglobulins"/>
    <property type="match status" value="2"/>
</dbReference>
<evidence type="ECO:0000256" key="3">
    <source>
        <dbReference type="SAM" id="SignalP"/>
    </source>
</evidence>
<dbReference type="Proteomes" id="UP000196320">
    <property type="component" value="Unassembled WGS sequence"/>
</dbReference>
<evidence type="ECO:0000259" key="4">
    <source>
        <dbReference type="Pfam" id="PF17802"/>
    </source>
</evidence>
<gene>
    <name evidence="6" type="ORF">FM104_11050</name>
</gene>
<keyword evidence="2" id="KW-1133">Transmembrane helix</keyword>
<dbReference type="Pfam" id="PF20674">
    <property type="entry name" value="SpaA_3"/>
    <property type="match status" value="1"/>
</dbReference>
<dbReference type="InterPro" id="IPR013783">
    <property type="entry name" value="Ig-like_fold"/>
</dbReference>
<keyword evidence="3" id="KW-0732">Signal</keyword>
<dbReference type="InterPro" id="IPR048834">
    <property type="entry name" value="SpaA_pre-album"/>
</dbReference>
<dbReference type="InterPro" id="IPR041033">
    <property type="entry name" value="SpaA_PFL_dom_1"/>
</dbReference>
<keyword evidence="2" id="KW-0812">Transmembrane</keyword>
<dbReference type="Pfam" id="PF17802">
    <property type="entry name" value="SpaA"/>
    <property type="match status" value="2"/>
</dbReference>
<keyword evidence="2" id="KW-0472">Membrane</keyword>
<feature type="compositionally biased region" description="Low complexity" evidence="1">
    <location>
        <begin position="47"/>
        <end position="65"/>
    </location>
</feature>
<dbReference type="RefSeq" id="WP_087132289.1">
    <property type="nucleotide sequence ID" value="NZ_FUKO01000026.1"/>
</dbReference>
<sequence>MGIFSATKFARNARIAAIAVLSSALMFGGASVALAEGANTPDVSPSTEPTAPVATEQPAEPQAPAEQPPAEQPPAETPPPAKSTPPSERPAPPAEATPPAEQSTPPAEQPAPPADDADEATQSRKAEVPALRWQAIDAEGRIVAGTTLTLQGPRDADVTDRGNDEQWADSPEATVLDNVGQANYDGADLDPAPGLFRIESFADDDTPDVSVPVDVAFDYRVRVLEADGFLTADATDWASLTVLTDDTVKPTDVTLQAAPAARSNDAIVTPMLVGPDGPGVTKPYLYWEVRDTTGNALRGGATLEVQGPRTSNYNWWRGEYNVKWNSSVTVTDCVSTPCTGADQDPDPGEFLVMNIGSHRVSDSNRYRVRQQTAPAGYTFTDTNNDWVTIPGSRNTPSGWTADGTYDFGDFMVKKIPPMSPVCTAGQIYGVTAAGQLRAISSAGVVTPLGTKASGVSIFNGLGIGSGGSPVYAIERTDTSGTAQNATVWVYNTTTGVWATTSQSTSSLGGNSGTNMVGGAVDLKTGLYYFGGFTSDGDFKVYQYNPSAATKIKFKGTIVTESNSSANGDIAFNANGDLFVVHGNGNQTTIYSVTAANLAAANGGNIASSKSATVTTMTDVNGVAFDSAGRAYLGSGSQMKSFAMPGFTGEQNVVTSGLGTSDLASCSSPATITVQKFVQGGRVSSGDQFKLTLSQGTTELGTAVTTGSAVGLQNEQVGPQPTVRGVTLSFKEAAAGTTVLSNYVSSWTCLADGEPMSNGQGTSGSVTIPASGDVIECRITNAPLIATVNVSKTVLDTNGENPQPGAGWTVGAAPSLATIVSTPTGITQSTNAQGNAAWSLKFKNAADKTNVSVSEVQKPGYEFVSGQCLIESLDGSFTEVDLQGPAAQALTDIKPGDDVDCAYVNKKIPGSISWQKVTNDTPATNIGGSTWTVQGPDIAGPTATVADCVGANAAACAASADKDHRAGYLQVTGLAWGTYTITETIAPDGFELDTTPRTVIVTAANAQAGATMNPVVNVRKLGTAGWTKVADGTTTLLGGSEWTITGPGFTAPNNVIVDCVAASDAECTGLDKDSDAGVFKITGLAWGSYTIVETAAPFGYIVDSTPHTFTIDKTTVGAAIALGAFENSLGTPPTLPLTGGLGGDFYSFLGLGVLLLAIALLITRRVWLRQASRDGGAMSH</sequence>
<evidence type="ECO:0000256" key="1">
    <source>
        <dbReference type="SAM" id="MobiDB-lite"/>
    </source>
</evidence>
<feature type="chain" id="PRO_5012142124" evidence="3">
    <location>
        <begin position="36"/>
        <end position="1179"/>
    </location>
</feature>
<protein>
    <submittedName>
        <fullName evidence="6">Probable surface-anchored fimbrial subunit</fullName>
    </submittedName>
</protein>
<feature type="signal peptide" evidence="3">
    <location>
        <begin position="1"/>
        <end position="35"/>
    </location>
</feature>
<accession>A0A1R4K996</accession>
<feature type="region of interest" description="Disordered" evidence="1">
    <location>
        <begin position="39"/>
        <end position="126"/>
    </location>
</feature>
<dbReference type="OrthoDB" id="134475at2"/>
<reference evidence="6 7" key="1">
    <citation type="submission" date="2017-02" db="EMBL/GenBank/DDBJ databases">
        <authorList>
            <person name="Peterson S.W."/>
        </authorList>
    </citation>
    <scope>NUCLEOTIDE SEQUENCE [LARGE SCALE GENOMIC DNA]</scope>
    <source>
        <strain evidence="6 7">B Mb 05.01</strain>
    </source>
</reference>